<dbReference type="Proteomes" id="UP000029453">
    <property type="component" value="Unassembled WGS sequence"/>
</dbReference>
<evidence type="ECO:0000313" key="2">
    <source>
        <dbReference type="Proteomes" id="UP000029453"/>
    </source>
</evidence>
<accession>M9M4J7</accession>
<evidence type="ECO:0000313" key="1">
    <source>
        <dbReference type="EMBL" id="GAC44019.1"/>
    </source>
</evidence>
<keyword evidence="2" id="KW-1185">Reference proteome</keyword>
<protein>
    <submittedName>
        <fullName evidence="1">Predicted molecular chaperone</fullName>
    </submittedName>
</protein>
<dbReference type="EMBL" id="BALG01000300">
    <property type="protein sequence ID" value="GAC44019.1"/>
    <property type="molecule type" value="Genomic_DNA"/>
</dbReference>
<organism evidence="1 2">
    <name type="scientific">Paenibacillus popilliae ATCC 14706</name>
    <dbReference type="NCBI Taxonomy" id="1212764"/>
    <lineage>
        <taxon>Bacteria</taxon>
        <taxon>Bacillati</taxon>
        <taxon>Bacillota</taxon>
        <taxon>Bacilli</taxon>
        <taxon>Bacillales</taxon>
        <taxon>Paenibacillaceae</taxon>
        <taxon>Paenibacillus</taxon>
    </lineage>
</organism>
<comment type="caution">
    <text evidence="1">The sequence shown here is derived from an EMBL/GenBank/DDBJ whole genome shotgun (WGS) entry which is preliminary data.</text>
</comment>
<dbReference type="AlphaFoldDB" id="M9M4J7"/>
<gene>
    <name evidence="1" type="ORF">PPOP_3419</name>
</gene>
<reference evidence="1 2" key="1">
    <citation type="submission" date="2012-10" db="EMBL/GenBank/DDBJ databases">
        <title>Draft Genome Sequence of Paenibacillus popilliae ATCC 14706T.</title>
        <authorList>
            <person name="Iiyama K."/>
            <person name="Mori K."/>
            <person name="Mon H."/>
            <person name="Chieda Y."/>
            <person name="Lee J.M."/>
            <person name="Kusakabe T."/>
            <person name="Tashiro K."/>
            <person name="Asano S."/>
            <person name="Yasunaga-Aoki C."/>
            <person name="Shimizu S."/>
        </authorList>
    </citation>
    <scope>NUCLEOTIDE SEQUENCE [LARGE SCALE GENOMIC DNA]</scope>
    <source>
        <strain evidence="1 2">ATCC 14706</strain>
    </source>
</reference>
<sequence>MKNFAYEVTDKNGNTERFGWYDKKLIEEANRELIFICRKL</sequence>
<proteinExistence type="predicted"/>
<name>M9M4J7_PAEPP</name>
<dbReference type="RefSeq" id="WP_006287799.1">
    <property type="nucleotide sequence ID" value="NZ_BALG01000300.1"/>
</dbReference>